<dbReference type="STRING" id="158190.SpiGrapes_2757"/>
<dbReference type="GO" id="GO:0030178">
    <property type="term" value="P:negative regulation of Wnt signaling pathway"/>
    <property type="evidence" value="ECO:0007669"/>
    <property type="project" value="TreeGrafter"/>
</dbReference>
<evidence type="ECO:0000256" key="1">
    <source>
        <dbReference type="SAM" id="SignalP"/>
    </source>
</evidence>
<keyword evidence="1" id="KW-0732">Signal</keyword>
<dbReference type="EMBL" id="CP003155">
    <property type="protein sequence ID" value="AEV30514.1"/>
    <property type="molecule type" value="Genomic_DNA"/>
</dbReference>
<reference evidence="3 4" key="1">
    <citation type="submission" date="2011-11" db="EMBL/GenBank/DDBJ databases">
        <title>Complete sequence of Spirochaeta sp. grapes.</title>
        <authorList>
            <consortium name="US DOE Joint Genome Institute"/>
            <person name="Lucas S."/>
            <person name="Han J."/>
            <person name="Lapidus A."/>
            <person name="Cheng J.-F."/>
            <person name="Goodwin L."/>
            <person name="Pitluck S."/>
            <person name="Peters L."/>
            <person name="Ovchinnikova G."/>
            <person name="Munk A.C."/>
            <person name="Detter J.C."/>
            <person name="Han C."/>
            <person name="Tapia R."/>
            <person name="Land M."/>
            <person name="Hauser L."/>
            <person name="Kyrpides N."/>
            <person name="Ivanova N."/>
            <person name="Pagani I."/>
            <person name="Ritalahtilisa K."/>
            <person name="Loeffler F."/>
            <person name="Woyke T."/>
        </authorList>
    </citation>
    <scope>NUCLEOTIDE SEQUENCE [LARGE SCALE GENOMIC DNA]</scope>
    <source>
        <strain evidence="4">ATCC BAA-1885 / DSM 22778 / Grapes</strain>
    </source>
</reference>
<dbReference type="PROSITE" id="PS51257">
    <property type="entry name" value="PROKAR_LIPOPROTEIN"/>
    <property type="match status" value="1"/>
</dbReference>
<proteinExistence type="predicted"/>
<gene>
    <name evidence="3" type="ordered locus">SpiGrapes_2757</name>
</gene>
<feature type="signal peptide" evidence="1">
    <location>
        <begin position="1"/>
        <end position="20"/>
    </location>
</feature>
<dbReference type="Gene3D" id="3.40.30.10">
    <property type="entry name" value="Glutaredoxin"/>
    <property type="match status" value="1"/>
</dbReference>
<dbReference type="InterPro" id="IPR012336">
    <property type="entry name" value="Thioredoxin-like_fold"/>
</dbReference>
<dbReference type="AlphaFoldDB" id="G8QVZ0"/>
<evidence type="ECO:0000313" key="3">
    <source>
        <dbReference type="EMBL" id="AEV30514.1"/>
    </source>
</evidence>
<dbReference type="HOGENOM" id="CLU_1453549_0_0_12"/>
<dbReference type="KEGG" id="sgp:SpiGrapes_2757"/>
<organism evidence="3 4">
    <name type="scientific">Sphaerochaeta pleomorpha (strain ATCC BAA-1885 / DSM 22778 / Grapes)</name>
    <dbReference type="NCBI Taxonomy" id="158190"/>
    <lineage>
        <taxon>Bacteria</taxon>
        <taxon>Pseudomonadati</taxon>
        <taxon>Spirochaetota</taxon>
        <taxon>Spirochaetia</taxon>
        <taxon>Spirochaetales</taxon>
        <taxon>Sphaerochaetaceae</taxon>
        <taxon>Sphaerochaeta</taxon>
    </lineage>
</organism>
<evidence type="ECO:0000313" key="4">
    <source>
        <dbReference type="Proteomes" id="UP000005632"/>
    </source>
</evidence>
<sequence>MKRFAYICILILLVSVSSCSKIYALQSKNYFSTVLDGACYDISGSPVKVSCDYYLIYYAADWCPYCKEYSEDLKQTYSRLKRMYGNVEIIFAGHERDTSNTDLESFLRQGNYSFPYVKYEYREKTNIMHLVDVPKFWIPGFVLLDNSGQVLASSNGQDKDAYCRDAPLTYYEAIQQCDCILDLPKL</sequence>
<dbReference type="OrthoDB" id="370483at2"/>
<dbReference type="PANTHER" id="PTHR46472:SF1">
    <property type="entry name" value="NUCLEOREDOXIN"/>
    <property type="match status" value="1"/>
</dbReference>
<feature type="domain" description="Thioredoxin-like fold" evidence="2">
    <location>
        <begin position="53"/>
        <end position="150"/>
    </location>
</feature>
<dbReference type="SUPFAM" id="SSF52833">
    <property type="entry name" value="Thioredoxin-like"/>
    <property type="match status" value="1"/>
</dbReference>
<evidence type="ECO:0000259" key="2">
    <source>
        <dbReference type="Pfam" id="PF13905"/>
    </source>
</evidence>
<dbReference type="GO" id="GO:0004791">
    <property type="term" value="F:thioredoxin-disulfide reductase (NADPH) activity"/>
    <property type="evidence" value="ECO:0007669"/>
    <property type="project" value="TreeGrafter"/>
</dbReference>
<dbReference type="eggNOG" id="COG0526">
    <property type="taxonomic scope" value="Bacteria"/>
</dbReference>
<dbReference type="InterPro" id="IPR036249">
    <property type="entry name" value="Thioredoxin-like_sf"/>
</dbReference>
<dbReference type="Proteomes" id="UP000005632">
    <property type="component" value="Chromosome"/>
</dbReference>
<dbReference type="Pfam" id="PF13905">
    <property type="entry name" value="Thioredoxin_8"/>
    <property type="match status" value="1"/>
</dbReference>
<accession>G8QVZ0</accession>
<feature type="chain" id="PRO_5003515173" evidence="1">
    <location>
        <begin position="21"/>
        <end position="186"/>
    </location>
</feature>
<protein>
    <submittedName>
        <fullName evidence="3">AhpC/TSA family protein</fullName>
    </submittedName>
</protein>
<keyword evidence="4" id="KW-1185">Reference proteome</keyword>
<dbReference type="GO" id="GO:0031397">
    <property type="term" value="P:negative regulation of protein ubiquitination"/>
    <property type="evidence" value="ECO:0007669"/>
    <property type="project" value="TreeGrafter"/>
</dbReference>
<name>G8QVZ0_SPHPG</name>
<dbReference type="RefSeq" id="WP_014271353.1">
    <property type="nucleotide sequence ID" value="NC_016633.1"/>
</dbReference>
<dbReference type="PANTHER" id="PTHR46472">
    <property type="entry name" value="NUCLEOREDOXIN"/>
    <property type="match status" value="1"/>
</dbReference>